<proteinExistence type="predicted"/>
<protein>
    <submittedName>
        <fullName evidence="1">Uncharacterized protein</fullName>
    </submittedName>
</protein>
<accession>A0A5B7KCW2</accession>
<dbReference type="AlphaFoldDB" id="A0A5B7KCW2"/>
<gene>
    <name evidence="1" type="ORF">E2C01_100258</name>
</gene>
<evidence type="ECO:0000313" key="2">
    <source>
        <dbReference type="Proteomes" id="UP000324222"/>
    </source>
</evidence>
<comment type="caution">
    <text evidence="1">The sequence shown here is derived from an EMBL/GenBank/DDBJ whole genome shotgun (WGS) entry which is preliminary data.</text>
</comment>
<name>A0A5B7KCW2_PORTR</name>
<dbReference type="EMBL" id="VSRR010141638">
    <property type="protein sequence ID" value="MPD04564.1"/>
    <property type="molecule type" value="Genomic_DNA"/>
</dbReference>
<organism evidence="1 2">
    <name type="scientific">Portunus trituberculatus</name>
    <name type="common">Swimming crab</name>
    <name type="synonym">Neptunus trituberculatus</name>
    <dbReference type="NCBI Taxonomy" id="210409"/>
    <lineage>
        <taxon>Eukaryota</taxon>
        <taxon>Metazoa</taxon>
        <taxon>Ecdysozoa</taxon>
        <taxon>Arthropoda</taxon>
        <taxon>Crustacea</taxon>
        <taxon>Multicrustacea</taxon>
        <taxon>Malacostraca</taxon>
        <taxon>Eumalacostraca</taxon>
        <taxon>Eucarida</taxon>
        <taxon>Decapoda</taxon>
        <taxon>Pleocyemata</taxon>
        <taxon>Brachyura</taxon>
        <taxon>Eubrachyura</taxon>
        <taxon>Portunoidea</taxon>
        <taxon>Portunidae</taxon>
        <taxon>Portuninae</taxon>
        <taxon>Portunus</taxon>
    </lineage>
</organism>
<keyword evidence="2" id="KW-1185">Reference proteome</keyword>
<sequence>MPQLHFVDHQLLLNQLHGLLQHPY</sequence>
<reference evidence="1 2" key="1">
    <citation type="submission" date="2019-05" db="EMBL/GenBank/DDBJ databases">
        <title>Another draft genome of Portunus trituberculatus and its Hox gene families provides insights of decapod evolution.</title>
        <authorList>
            <person name="Jeong J.-H."/>
            <person name="Song I."/>
            <person name="Kim S."/>
            <person name="Choi T."/>
            <person name="Kim D."/>
            <person name="Ryu S."/>
            <person name="Kim W."/>
        </authorList>
    </citation>
    <scope>NUCLEOTIDE SEQUENCE [LARGE SCALE GENOMIC DNA]</scope>
    <source>
        <tissue evidence="1">Muscle</tissue>
    </source>
</reference>
<dbReference type="Proteomes" id="UP000324222">
    <property type="component" value="Unassembled WGS sequence"/>
</dbReference>
<evidence type="ECO:0000313" key="1">
    <source>
        <dbReference type="EMBL" id="MPD04564.1"/>
    </source>
</evidence>